<proteinExistence type="predicted"/>
<sequence>MEEDRKSRGCALASDLATNYGHDTVVGSEIQARFAGWATVSVGFDCSRWRVRVGFYLLSRFESLADMKVYSIDRYIISGHSLEHLCLAMLTFILTVMLWLRSIKISRCQFLLLAEVELEMLLHYSVGIFYHRMA</sequence>
<keyword evidence="1" id="KW-0472">Membrane</keyword>
<evidence type="ECO:0000313" key="2">
    <source>
        <dbReference type="EMBL" id="KAH0450603.1"/>
    </source>
</evidence>
<dbReference type="PANTHER" id="PTHR34368">
    <property type="entry name" value="OS01G0962200 PROTEIN"/>
    <property type="match status" value="1"/>
</dbReference>
<dbReference type="EMBL" id="JAGFBR010000018">
    <property type="protein sequence ID" value="KAH0450603.1"/>
    <property type="molecule type" value="Genomic_DNA"/>
</dbReference>
<dbReference type="Proteomes" id="UP000775213">
    <property type="component" value="Unassembled WGS sequence"/>
</dbReference>
<dbReference type="PANTHER" id="PTHR34368:SF2">
    <property type="entry name" value="ALKALINE PHYTOCERAMIDASE (APHC)"/>
    <property type="match status" value="1"/>
</dbReference>
<protein>
    <submittedName>
        <fullName evidence="2">Uncharacterized protein</fullName>
    </submittedName>
</protein>
<keyword evidence="3" id="KW-1185">Reference proteome</keyword>
<organism evidence="2 3">
    <name type="scientific">Dendrobium chrysotoxum</name>
    <name type="common">Orchid</name>
    <dbReference type="NCBI Taxonomy" id="161865"/>
    <lineage>
        <taxon>Eukaryota</taxon>
        <taxon>Viridiplantae</taxon>
        <taxon>Streptophyta</taxon>
        <taxon>Embryophyta</taxon>
        <taxon>Tracheophyta</taxon>
        <taxon>Spermatophyta</taxon>
        <taxon>Magnoliopsida</taxon>
        <taxon>Liliopsida</taxon>
        <taxon>Asparagales</taxon>
        <taxon>Orchidaceae</taxon>
        <taxon>Epidendroideae</taxon>
        <taxon>Malaxideae</taxon>
        <taxon>Dendrobiinae</taxon>
        <taxon>Dendrobium</taxon>
    </lineage>
</organism>
<feature type="transmembrane region" description="Helical" evidence="1">
    <location>
        <begin position="82"/>
        <end position="100"/>
    </location>
</feature>
<accession>A0AAV7G5G9</accession>
<evidence type="ECO:0000256" key="1">
    <source>
        <dbReference type="SAM" id="Phobius"/>
    </source>
</evidence>
<evidence type="ECO:0000313" key="3">
    <source>
        <dbReference type="Proteomes" id="UP000775213"/>
    </source>
</evidence>
<keyword evidence="1" id="KW-1133">Transmembrane helix</keyword>
<comment type="caution">
    <text evidence="2">The sequence shown here is derived from an EMBL/GenBank/DDBJ whole genome shotgun (WGS) entry which is preliminary data.</text>
</comment>
<gene>
    <name evidence="2" type="ORF">IEQ34_021295</name>
</gene>
<keyword evidence="1" id="KW-0812">Transmembrane</keyword>
<name>A0AAV7G5G9_DENCH</name>
<dbReference type="AlphaFoldDB" id="A0AAV7G5G9"/>
<reference evidence="2 3" key="1">
    <citation type="journal article" date="2021" name="Hortic Res">
        <title>Chromosome-scale assembly of the Dendrobium chrysotoxum genome enhances the understanding of orchid evolution.</title>
        <authorList>
            <person name="Zhang Y."/>
            <person name="Zhang G.Q."/>
            <person name="Zhang D."/>
            <person name="Liu X.D."/>
            <person name="Xu X.Y."/>
            <person name="Sun W.H."/>
            <person name="Yu X."/>
            <person name="Zhu X."/>
            <person name="Wang Z.W."/>
            <person name="Zhao X."/>
            <person name="Zhong W.Y."/>
            <person name="Chen H."/>
            <person name="Yin W.L."/>
            <person name="Huang T."/>
            <person name="Niu S.C."/>
            <person name="Liu Z.J."/>
        </authorList>
    </citation>
    <scope>NUCLEOTIDE SEQUENCE [LARGE SCALE GENOMIC DNA]</scope>
    <source>
        <strain evidence="2">Lindl</strain>
    </source>
</reference>